<dbReference type="InterPro" id="IPR035996">
    <property type="entry name" value="4pyrrol_Methylase_sf"/>
</dbReference>
<dbReference type="KEGG" id="serw:FY030_12845"/>
<keyword evidence="8" id="KW-1185">Reference proteome</keyword>
<evidence type="ECO:0000256" key="5">
    <source>
        <dbReference type="ARBA" id="ARBA00022691"/>
    </source>
</evidence>
<evidence type="ECO:0000256" key="2">
    <source>
        <dbReference type="ARBA" id="ARBA00022573"/>
    </source>
</evidence>
<dbReference type="PANTHER" id="PTHR43182:SF1">
    <property type="entry name" value="COBALT-PRECORRIN-7 C(5)-METHYLTRANSFERASE"/>
    <property type="match status" value="1"/>
</dbReference>
<keyword evidence="3 7" id="KW-0489">Methyltransferase</keyword>
<keyword evidence="2" id="KW-0169">Cobalamin biosynthesis</keyword>
<dbReference type="PANTHER" id="PTHR43182">
    <property type="entry name" value="COBALT-PRECORRIN-6B C(15)-METHYLTRANSFERASE (DECARBOXYLATING)"/>
    <property type="match status" value="1"/>
</dbReference>
<dbReference type="UniPathway" id="UPA00148"/>
<gene>
    <name evidence="7" type="primary">cbiE</name>
    <name evidence="7" type="ORF">FY030_12845</name>
</gene>
<dbReference type="Pfam" id="PF00590">
    <property type="entry name" value="TP_methylase"/>
    <property type="match status" value="1"/>
</dbReference>
<accession>A0A5J6V8Q5</accession>
<dbReference type="OrthoDB" id="9787825at2"/>
<dbReference type="InterPro" id="IPR050714">
    <property type="entry name" value="Cobalamin_biosynth_MTase"/>
</dbReference>
<keyword evidence="4 7" id="KW-0808">Transferase</keyword>
<name>A0A5J6V8Q5_9MICO</name>
<dbReference type="AlphaFoldDB" id="A0A5J6V8Q5"/>
<dbReference type="CDD" id="cd11644">
    <property type="entry name" value="Precorrin-6Y-MT"/>
    <property type="match status" value="1"/>
</dbReference>
<keyword evidence="5" id="KW-0949">S-adenosyl-L-methionine</keyword>
<evidence type="ECO:0000313" key="8">
    <source>
        <dbReference type="Proteomes" id="UP000326546"/>
    </source>
</evidence>
<dbReference type="PIRSF" id="PIRSF036428">
    <property type="entry name" value="CobL"/>
    <property type="match status" value="1"/>
</dbReference>
<dbReference type="InterPro" id="IPR014777">
    <property type="entry name" value="4pyrrole_Mease_sub1"/>
</dbReference>
<dbReference type="InterPro" id="IPR029063">
    <property type="entry name" value="SAM-dependent_MTases_sf"/>
</dbReference>
<dbReference type="SUPFAM" id="SSF53790">
    <property type="entry name" value="Tetrapyrrole methylase"/>
    <property type="match status" value="1"/>
</dbReference>
<dbReference type="NCBIfam" id="TIGR02467">
    <property type="entry name" value="CbiE"/>
    <property type="match status" value="1"/>
</dbReference>
<proteinExistence type="predicted"/>
<dbReference type="InterPro" id="IPR006365">
    <property type="entry name" value="Cbl_synth_CobL"/>
</dbReference>
<evidence type="ECO:0000256" key="1">
    <source>
        <dbReference type="ARBA" id="ARBA00004953"/>
    </source>
</evidence>
<protein>
    <submittedName>
        <fullName evidence="7">Precorrin-6y C5,15-methyltransferase (Decarboxylating) subunit CbiE</fullName>
    </submittedName>
</protein>
<evidence type="ECO:0000259" key="6">
    <source>
        <dbReference type="Pfam" id="PF00590"/>
    </source>
</evidence>
<dbReference type="GO" id="GO:0009236">
    <property type="term" value="P:cobalamin biosynthetic process"/>
    <property type="evidence" value="ECO:0007669"/>
    <property type="project" value="UniProtKB-UniPathway"/>
</dbReference>
<sequence>MIEVVGLGDAGWAALGKTQRQLVLGADLLLGGARHLALVPPLDGQDRRTWPSPLREGLPALLAGARGSVVVLASGDPLRSGVGTTLLELLGPRTVRIHPAVSSDTLARARLGWPAETTDVVTTVGRDLEAVLPLLTPGARVVVLCSDGRDPARLGGLLAGRGLAAARLTALWHLGGAEEGSRTATAGEWAGQDAAGRVTPDLVVCAVEVPPAEQLAGTGSGAATLAGAWGPVPGRPEDCFDHDGQITKRDVRASALARLRPTPGAHLWDLGAGSGSVGVEWCLAAPRAGCTAVERDAQRADRARANARAHGVGARVEVLHGDSAHLLRRVAEGGTALPRPDAVFVGGGASDELLDLAWQALSPGGRLVADAVTLEGEAVLVRAQQRFGGDLTRLSVEHATALGRYLSWTPARPVIQLSCTWKEPHA</sequence>
<dbReference type="GO" id="GO:0008276">
    <property type="term" value="F:protein methyltransferase activity"/>
    <property type="evidence" value="ECO:0007669"/>
    <property type="project" value="InterPro"/>
</dbReference>
<dbReference type="RefSeq" id="WP_158061847.1">
    <property type="nucleotide sequence ID" value="NZ_CP044427.1"/>
</dbReference>
<dbReference type="InterPro" id="IPR012818">
    <property type="entry name" value="CbiE"/>
</dbReference>
<dbReference type="Gene3D" id="3.40.50.150">
    <property type="entry name" value="Vaccinia Virus protein VP39"/>
    <property type="match status" value="1"/>
</dbReference>
<feature type="domain" description="Tetrapyrrole methylase" evidence="6">
    <location>
        <begin position="4"/>
        <end position="186"/>
    </location>
</feature>
<dbReference type="Gene3D" id="3.40.1010.10">
    <property type="entry name" value="Cobalt-precorrin-4 Transmethylase, Domain 1"/>
    <property type="match status" value="1"/>
</dbReference>
<evidence type="ECO:0000256" key="4">
    <source>
        <dbReference type="ARBA" id="ARBA00022679"/>
    </source>
</evidence>
<reference evidence="7 8" key="1">
    <citation type="submission" date="2019-09" db="EMBL/GenBank/DDBJ databases">
        <title>Serinicoccus pratensis sp. nov., isolated from meadow soil.</title>
        <authorList>
            <person name="Zhang W."/>
        </authorList>
    </citation>
    <scope>NUCLEOTIDE SEQUENCE [LARGE SCALE GENOMIC DNA]</scope>
    <source>
        <strain evidence="7 8">W204</strain>
    </source>
</reference>
<dbReference type="Proteomes" id="UP000326546">
    <property type="component" value="Chromosome"/>
</dbReference>
<comment type="pathway">
    <text evidence="1">Cofactor biosynthesis; adenosylcobalamin biosynthesis.</text>
</comment>
<dbReference type="InterPro" id="IPR014008">
    <property type="entry name" value="Cbl_synth_MTase_CbiT"/>
</dbReference>
<dbReference type="GO" id="GO:0032259">
    <property type="term" value="P:methylation"/>
    <property type="evidence" value="ECO:0007669"/>
    <property type="project" value="UniProtKB-KW"/>
</dbReference>
<organism evidence="7 8">
    <name type="scientific">Ornithinimicrobium pratense</name>
    <dbReference type="NCBI Taxonomy" id="2593973"/>
    <lineage>
        <taxon>Bacteria</taxon>
        <taxon>Bacillati</taxon>
        <taxon>Actinomycetota</taxon>
        <taxon>Actinomycetes</taxon>
        <taxon>Micrococcales</taxon>
        <taxon>Ornithinimicrobiaceae</taxon>
        <taxon>Ornithinimicrobium</taxon>
    </lineage>
</organism>
<evidence type="ECO:0000313" key="7">
    <source>
        <dbReference type="EMBL" id="QFG69473.1"/>
    </source>
</evidence>
<dbReference type="NCBIfam" id="TIGR02469">
    <property type="entry name" value="CbiT"/>
    <property type="match status" value="1"/>
</dbReference>
<dbReference type="InterPro" id="IPR000878">
    <property type="entry name" value="4pyrrol_Mease"/>
</dbReference>
<evidence type="ECO:0000256" key="3">
    <source>
        <dbReference type="ARBA" id="ARBA00022603"/>
    </source>
</evidence>
<dbReference type="EMBL" id="CP044427">
    <property type="protein sequence ID" value="QFG69473.1"/>
    <property type="molecule type" value="Genomic_DNA"/>
</dbReference>
<dbReference type="SUPFAM" id="SSF53335">
    <property type="entry name" value="S-adenosyl-L-methionine-dependent methyltransferases"/>
    <property type="match status" value="1"/>
</dbReference>